<evidence type="ECO:0000313" key="3">
    <source>
        <dbReference type="Proteomes" id="UP000474957"/>
    </source>
</evidence>
<dbReference type="EMBL" id="WIND01000001">
    <property type="protein sequence ID" value="MSU88519.1"/>
    <property type="molecule type" value="Genomic_DNA"/>
</dbReference>
<protein>
    <recommendedName>
        <fullName evidence="4">Glycosyltransferase RgtA/B/C/D-like domain-containing protein</fullName>
    </recommendedName>
</protein>
<feature type="transmembrane region" description="Helical" evidence="1">
    <location>
        <begin position="242"/>
        <end position="263"/>
    </location>
</feature>
<keyword evidence="3" id="KW-1185">Reference proteome</keyword>
<reference evidence="2 3" key="1">
    <citation type="submission" date="2019-10" db="EMBL/GenBank/DDBJ databases">
        <title>Cognatihalovulum marinum gen. nov. sp. nov., a new member of the family Rhodobacteraceae isolated from deep seawater of the Northwest Indian Ocean.</title>
        <authorList>
            <person name="Ruan C."/>
            <person name="Wang J."/>
            <person name="Zheng X."/>
            <person name="Song L."/>
            <person name="Zhu Y."/>
            <person name="Huang Y."/>
            <person name="Lu Z."/>
            <person name="Du W."/>
            <person name="Huang L."/>
            <person name="Dai X."/>
        </authorList>
    </citation>
    <scope>NUCLEOTIDE SEQUENCE [LARGE SCALE GENOMIC DNA]</scope>
    <source>
        <strain evidence="2 3">2CG4</strain>
    </source>
</reference>
<comment type="caution">
    <text evidence="2">The sequence shown here is derived from an EMBL/GenBank/DDBJ whole genome shotgun (WGS) entry which is preliminary data.</text>
</comment>
<feature type="transmembrane region" description="Helical" evidence="1">
    <location>
        <begin position="113"/>
        <end position="130"/>
    </location>
</feature>
<keyword evidence="1" id="KW-0472">Membrane</keyword>
<feature type="transmembrane region" description="Helical" evidence="1">
    <location>
        <begin position="85"/>
        <end position="104"/>
    </location>
</feature>
<organism evidence="2 3">
    <name type="scientific">Halovulum marinum</name>
    <dbReference type="NCBI Taxonomy" id="2662447"/>
    <lineage>
        <taxon>Bacteria</taxon>
        <taxon>Pseudomonadati</taxon>
        <taxon>Pseudomonadota</taxon>
        <taxon>Alphaproteobacteria</taxon>
        <taxon>Rhodobacterales</taxon>
        <taxon>Paracoccaceae</taxon>
        <taxon>Halovulum</taxon>
    </lineage>
</organism>
<keyword evidence="1" id="KW-1133">Transmembrane helix</keyword>
<feature type="transmembrane region" description="Helical" evidence="1">
    <location>
        <begin position="269"/>
        <end position="288"/>
    </location>
</feature>
<evidence type="ECO:0000313" key="2">
    <source>
        <dbReference type="EMBL" id="MSU88519.1"/>
    </source>
</evidence>
<sequence length="465" mass="48878">MQAVSARLARTDWLTLGAALGAALALGVLLLGWNRAFWYDEVFTLGAAAAGRPLDWDVLLRDVHPPTYVLLVRGLGAALGGDSPLLRLVNLPGLLALLAALAILSRHLDRPRLALLAALIAVNGYTLGLMLDLRSYFLLLGLATLGHALLLDDAAGRPRTAALALNAAALSALHFFGAAIGLALLLLSTLQHWRAGRRARAAASAALGAAITAGVLLWAFGIARTADSMGGRLWITNDPGPFLDFAAQQIPLALLALGIAAAGGRLAPGAARAALVAPALVLAAGLLIALHTPVISTRNLVVGVPGVTLAAVLSTPQALLDRLRATPLTALVLLLAGLRYGDIATQDAQMIRWAVTEATPPECDGVPLYVKRPDIVDEMAQQVFRGSVRRPLEDFSAFERTAPRPPDCTVLAMGWHELGRVALVTDYFADHDVATEAVLPPDPRLARRGLMTHGFVIRATPETSP</sequence>
<keyword evidence="1" id="KW-0812">Transmembrane</keyword>
<dbReference type="Proteomes" id="UP000474957">
    <property type="component" value="Unassembled WGS sequence"/>
</dbReference>
<feature type="transmembrane region" description="Helical" evidence="1">
    <location>
        <begin position="199"/>
        <end position="221"/>
    </location>
</feature>
<name>A0A6L5YX48_9RHOB</name>
<dbReference type="AlphaFoldDB" id="A0A6L5YX48"/>
<feature type="transmembrane region" description="Helical" evidence="1">
    <location>
        <begin position="12"/>
        <end position="33"/>
    </location>
</feature>
<gene>
    <name evidence="2" type="ORF">GE300_02660</name>
</gene>
<feature type="transmembrane region" description="Helical" evidence="1">
    <location>
        <begin position="163"/>
        <end position="187"/>
    </location>
</feature>
<evidence type="ECO:0000256" key="1">
    <source>
        <dbReference type="SAM" id="Phobius"/>
    </source>
</evidence>
<evidence type="ECO:0008006" key="4">
    <source>
        <dbReference type="Google" id="ProtNLM"/>
    </source>
</evidence>
<accession>A0A6L5YX48</accession>
<proteinExistence type="predicted"/>